<sequence length="263" mass="29353">MARGPKKHLKRINAPKHWMLDKLGGIFAPKPSPGPHKSRECLPLILLLRNRLKYALTGSEVTSILMNRLVQVDGKVRTDKTYPVGFMDTVTIPKTDEHFRLVYDPKGRFAVHRITKEEASYKLCKVTRQQVGKGSVPYVATHDGRTIRYPDPDIKRDDTVLFDLETGKIREFVAFEVGNVAMVTGGHNNGRVGVITRKEKHKGSFDIVHLRDAAGHSFATRASNVFVIGKGDKPLISLPKGKGIRRTILEEQAKAYGRSAGVH</sequence>
<gene>
    <name evidence="8" type="primary">RPS4X</name>
    <name evidence="8" type="ORF">QBZ16_005367</name>
</gene>
<evidence type="ECO:0000256" key="2">
    <source>
        <dbReference type="ARBA" id="ARBA00022730"/>
    </source>
</evidence>
<dbReference type="Proteomes" id="UP001255856">
    <property type="component" value="Unassembled WGS sequence"/>
</dbReference>
<dbReference type="Gene3D" id="2.30.30.30">
    <property type="match status" value="1"/>
</dbReference>
<dbReference type="Pfam" id="PF01479">
    <property type="entry name" value="S4"/>
    <property type="match status" value="1"/>
</dbReference>
<dbReference type="AlphaFoldDB" id="A0AAD9MHC3"/>
<name>A0AAD9MHC3_PROWI</name>
<dbReference type="Gene3D" id="2.40.50.740">
    <property type="match status" value="1"/>
</dbReference>
<evidence type="ECO:0000256" key="1">
    <source>
        <dbReference type="ARBA" id="ARBA00007500"/>
    </source>
</evidence>
<dbReference type="SUPFAM" id="SSF55174">
    <property type="entry name" value="Alpha-L RNA-binding motif"/>
    <property type="match status" value="1"/>
</dbReference>
<organism evidence="8 9">
    <name type="scientific">Prototheca wickerhamii</name>
    <dbReference type="NCBI Taxonomy" id="3111"/>
    <lineage>
        <taxon>Eukaryota</taxon>
        <taxon>Viridiplantae</taxon>
        <taxon>Chlorophyta</taxon>
        <taxon>core chlorophytes</taxon>
        <taxon>Trebouxiophyceae</taxon>
        <taxon>Chlorellales</taxon>
        <taxon>Chlorellaceae</taxon>
        <taxon>Prototheca</taxon>
    </lineage>
</organism>
<dbReference type="InterPro" id="IPR014722">
    <property type="entry name" value="Rib_uL2_dom2"/>
</dbReference>
<dbReference type="InterPro" id="IPR041982">
    <property type="entry name" value="Ribosomal_eS4_KOW"/>
</dbReference>
<dbReference type="HAMAP" id="MF_00485">
    <property type="entry name" value="Ribosomal_eS4"/>
    <property type="match status" value="1"/>
</dbReference>
<dbReference type="InterPro" id="IPR018199">
    <property type="entry name" value="Ribosomal_eS4_N_CS"/>
</dbReference>
<feature type="domain" description="RNA-binding S4" evidence="7">
    <location>
        <begin position="42"/>
        <end position="106"/>
    </location>
</feature>
<dbReference type="PANTHER" id="PTHR11581">
    <property type="entry name" value="30S/40S RIBOSOMAL PROTEIN S4"/>
    <property type="match status" value="1"/>
</dbReference>
<dbReference type="CDD" id="cd00165">
    <property type="entry name" value="S4"/>
    <property type="match status" value="1"/>
</dbReference>
<evidence type="ECO:0000256" key="3">
    <source>
        <dbReference type="ARBA" id="ARBA00022884"/>
    </source>
</evidence>
<dbReference type="PIRSF" id="PIRSF002116">
    <property type="entry name" value="Ribosomal_S4"/>
    <property type="match status" value="1"/>
</dbReference>
<dbReference type="EMBL" id="JASFZW010000009">
    <property type="protein sequence ID" value="KAK2076607.1"/>
    <property type="molecule type" value="Genomic_DNA"/>
</dbReference>
<accession>A0AAD9MHC3</accession>
<dbReference type="InterPro" id="IPR013843">
    <property type="entry name" value="Ribosomal_eS4_N"/>
</dbReference>
<comment type="caution">
    <text evidence="8">The sequence shown here is derived from an EMBL/GenBank/DDBJ whole genome shotgun (WGS) entry which is preliminary data.</text>
</comment>
<comment type="similarity">
    <text evidence="1 6">Belongs to the eukaryotic ribosomal protein eS4 family.</text>
</comment>
<evidence type="ECO:0000256" key="5">
    <source>
        <dbReference type="ARBA" id="ARBA00023274"/>
    </source>
</evidence>
<keyword evidence="3 6" id="KW-0694">RNA-binding</keyword>
<evidence type="ECO:0000256" key="4">
    <source>
        <dbReference type="ARBA" id="ARBA00022980"/>
    </source>
</evidence>
<dbReference type="InterPro" id="IPR002942">
    <property type="entry name" value="S4_RNA-bd"/>
</dbReference>
<dbReference type="Pfam" id="PF08071">
    <property type="entry name" value="RS4NT"/>
    <property type="match status" value="1"/>
</dbReference>
<dbReference type="InterPro" id="IPR038237">
    <property type="entry name" value="Ribosomal_eS4_central_sf"/>
</dbReference>
<keyword evidence="5 6" id="KW-0687">Ribonucleoprotein</keyword>
<evidence type="ECO:0000259" key="7">
    <source>
        <dbReference type="SMART" id="SM00363"/>
    </source>
</evidence>
<keyword evidence="9" id="KW-1185">Reference proteome</keyword>
<dbReference type="SMART" id="SM00363">
    <property type="entry name" value="S4"/>
    <property type="match status" value="1"/>
</dbReference>
<dbReference type="InterPro" id="IPR000876">
    <property type="entry name" value="Ribosomal_eS4"/>
</dbReference>
<evidence type="ECO:0000256" key="6">
    <source>
        <dbReference type="PIRNR" id="PIRNR002116"/>
    </source>
</evidence>
<dbReference type="Pfam" id="PF00900">
    <property type="entry name" value="Ribosomal_S4e"/>
    <property type="match status" value="1"/>
</dbReference>
<evidence type="ECO:0000313" key="9">
    <source>
        <dbReference type="Proteomes" id="UP001255856"/>
    </source>
</evidence>
<dbReference type="GO" id="GO:0003735">
    <property type="term" value="F:structural constituent of ribosome"/>
    <property type="evidence" value="ECO:0007669"/>
    <property type="project" value="UniProtKB-UniRule"/>
</dbReference>
<protein>
    <recommendedName>
        <fullName evidence="6">40S ribosomal protein S4</fullName>
    </recommendedName>
</protein>
<dbReference type="NCBIfam" id="NF003312">
    <property type="entry name" value="PRK04313.1"/>
    <property type="match status" value="1"/>
</dbReference>
<dbReference type="GO" id="GO:0006412">
    <property type="term" value="P:translation"/>
    <property type="evidence" value="ECO:0007669"/>
    <property type="project" value="InterPro"/>
</dbReference>
<dbReference type="CDD" id="cd06087">
    <property type="entry name" value="KOW_RPS4"/>
    <property type="match status" value="1"/>
</dbReference>
<proteinExistence type="inferred from homology"/>
<dbReference type="GO" id="GO:0019843">
    <property type="term" value="F:rRNA binding"/>
    <property type="evidence" value="ECO:0007669"/>
    <property type="project" value="UniProtKB-UniRule"/>
</dbReference>
<dbReference type="FunFam" id="3.10.290.10:FF:000002">
    <property type="entry name" value="40S ribosomal protein S4"/>
    <property type="match status" value="1"/>
</dbReference>
<dbReference type="FunFam" id="2.40.50.740:FF:000001">
    <property type="entry name" value="40S ribosomal protein S4"/>
    <property type="match status" value="1"/>
</dbReference>
<dbReference type="GO" id="GO:0022627">
    <property type="term" value="C:cytosolic small ribosomal subunit"/>
    <property type="evidence" value="ECO:0007669"/>
    <property type="project" value="TreeGrafter"/>
</dbReference>
<keyword evidence="2 6" id="KW-0699">rRNA-binding</keyword>
<dbReference type="InterPro" id="IPR032277">
    <property type="entry name" value="Ribosomal_eS4_C"/>
</dbReference>
<dbReference type="PROSITE" id="PS50889">
    <property type="entry name" value="S4"/>
    <property type="match status" value="1"/>
</dbReference>
<dbReference type="Gene3D" id="3.10.290.10">
    <property type="entry name" value="RNA-binding S4 domain"/>
    <property type="match status" value="1"/>
</dbReference>
<evidence type="ECO:0000313" key="8">
    <source>
        <dbReference type="EMBL" id="KAK2076607.1"/>
    </source>
</evidence>
<dbReference type="PANTHER" id="PTHR11581:SF0">
    <property type="entry name" value="SMALL RIBOSOMAL SUBUNIT PROTEIN ES4"/>
    <property type="match status" value="1"/>
</dbReference>
<dbReference type="Pfam" id="PF16121">
    <property type="entry name" value="40S_S4_C"/>
    <property type="match status" value="1"/>
</dbReference>
<keyword evidence="4 6" id="KW-0689">Ribosomal protein</keyword>
<dbReference type="InterPro" id="IPR036986">
    <property type="entry name" value="S4_RNA-bd_sf"/>
</dbReference>
<dbReference type="FunFam" id="2.30.30.30:FF:000005">
    <property type="entry name" value="40S ribosomal protein S4"/>
    <property type="match status" value="1"/>
</dbReference>
<reference evidence="8" key="1">
    <citation type="submission" date="2021-01" db="EMBL/GenBank/DDBJ databases">
        <authorList>
            <person name="Eckstrom K.M.E."/>
        </authorList>
    </citation>
    <scope>NUCLEOTIDE SEQUENCE</scope>
    <source>
        <strain evidence="8">UVCC 0001</strain>
    </source>
</reference>
<dbReference type="InterPro" id="IPR013845">
    <property type="entry name" value="Ribosomal_eS4_central_region"/>
</dbReference>
<dbReference type="PROSITE" id="PS00528">
    <property type="entry name" value="RIBOSOMAL_S4E"/>
    <property type="match status" value="1"/>
</dbReference>